<evidence type="ECO:0000259" key="2">
    <source>
        <dbReference type="Pfam" id="PF22746"/>
    </source>
</evidence>
<dbReference type="Pfam" id="PF22746">
    <property type="entry name" value="SHOCT-like_DUF2089-C"/>
    <property type="match status" value="1"/>
</dbReference>
<keyword evidence="4" id="KW-1185">Reference proteome</keyword>
<feature type="domain" description="YvlB/LiaX N-terminal" evidence="2">
    <location>
        <begin position="2"/>
        <end position="31"/>
    </location>
</feature>
<dbReference type="OrthoDB" id="2371737at2"/>
<organism evidence="3 4">
    <name type="scientific">Alicyclobacillus ferrooxydans</name>
    <dbReference type="NCBI Taxonomy" id="471514"/>
    <lineage>
        <taxon>Bacteria</taxon>
        <taxon>Bacillati</taxon>
        <taxon>Bacillota</taxon>
        <taxon>Bacilli</taxon>
        <taxon>Bacillales</taxon>
        <taxon>Alicyclobacillaceae</taxon>
        <taxon>Alicyclobacillus</taxon>
    </lineage>
</organism>
<dbReference type="PATRIC" id="fig|471514.4.peg.1921"/>
<evidence type="ECO:0000259" key="1">
    <source>
        <dbReference type="Pfam" id="PF13349"/>
    </source>
</evidence>
<feature type="domain" description="DUF4097" evidence="1">
    <location>
        <begin position="121"/>
        <end position="266"/>
    </location>
</feature>
<name>A0A0P9CMV6_9BACL</name>
<accession>A0A0P9CMV6</accession>
<dbReference type="STRING" id="471514.AN477_08110"/>
<proteinExistence type="predicted"/>
<dbReference type="Proteomes" id="UP000050482">
    <property type="component" value="Unassembled WGS sequence"/>
</dbReference>
<dbReference type="RefSeq" id="WP_054968667.1">
    <property type="nucleotide sequence ID" value="NZ_LJCO01000038.1"/>
</dbReference>
<comment type="caution">
    <text evidence="3">The sequence shown here is derived from an EMBL/GenBank/DDBJ whole genome shotgun (WGS) entry which is preliminary data.</text>
</comment>
<dbReference type="InterPro" id="IPR053959">
    <property type="entry name" value="YvlB/LiaX_N"/>
</dbReference>
<gene>
    <name evidence="3" type="ORF">AN477_08110</name>
</gene>
<evidence type="ECO:0000313" key="3">
    <source>
        <dbReference type="EMBL" id="KPV44251.1"/>
    </source>
</evidence>
<dbReference type="AlphaFoldDB" id="A0A0P9CMV6"/>
<protein>
    <submittedName>
        <fullName evidence="3">Uncharacterized protein</fullName>
    </submittedName>
</protein>
<reference evidence="3 4" key="1">
    <citation type="submission" date="2015-09" db="EMBL/GenBank/DDBJ databases">
        <title>Draft genome sequence of Alicyclobacillus ferrooxydans DSM 22381.</title>
        <authorList>
            <person name="Hemp J."/>
        </authorList>
    </citation>
    <scope>NUCLEOTIDE SEQUENCE [LARGE SCALE GENOMIC DNA]</scope>
    <source>
        <strain evidence="3 4">TC-34</strain>
    </source>
</reference>
<sequence>MNERMKILQMLSEGKITAEQAESLLTALEGRSARERLRFRPLDRSTLTDLKNLGAQVSATVTQSLAEARRALEGQLDSLSFTSPTVSVTHDIHLPEQIGRLTAQTINGSIQVTCWDEPYVQIHVRAKAKTNNLSEAKKALVSALQTDEHDDHYHLTIAHGDRHSDTGVQIVGAQLDISVPRGFREVDLRSHNGRIYADGVVLEDLRFETTNGGLSLYRTAAERMSLSSENGGIELVQCLNSSTKQLQASTKNGGISIEALPADLRASGRAQTMFGRVDVSDPRFLVTFEDAMKRSHARFQTSISLDNEDEDVIAVGEVRMMLETRNGSVRIKP</sequence>
<dbReference type="Pfam" id="PF13349">
    <property type="entry name" value="DUF4097"/>
    <property type="match status" value="1"/>
</dbReference>
<evidence type="ECO:0000313" key="4">
    <source>
        <dbReference type="Proteomes" id="UP000050482"/>
    </source>
</evidence>
<dbReference type="InterPro" id="IPR025164">
    <property type="entry name" value="Toastrack_DUF4097"/>
</dbReference>
<dbReference type="EMBL" id="LJCO01000038">
    <property type="protein sequence ID" value="KPV44251.1"/>
    <property type="molecule type" value="Genomic_DNA"/>
</dbReference>